<name>A0AB34FD78_9HYPO</name>
<sequence>MEPNAGPTEPTTSRNIKSLATRSIAGQLSHGTGREVGERVLDNARGSRGFVDTPRRVAAHSHLAGNRRRFGLERFKEATVKRQLERWSVRCPLCLLYRDTACHGHTLSSCPKSEGKEARGLRGRLWEGIVELQYRGFQGYGPVPWCGNCLLPKSACPAWTTRIPPEAYADPREGRVSQDQAVEDGSRCAFREVVVDALSAVMSFSGPPTDMAMGGKSFRAHVEAWRGSSAIRFNRHMGLEGWLLSPARWGEQDVAVMLRVFCHLDAGVEDMWIEKEVAQRRAALAVDVVRPPSPALCGSTDDGTDDLDPEEEQRLRIHEALQYAKNQREQASMSGGYYSFTLNLRKRLAAWYKGGVRCQLCLMYEWSEVCYLHDMEECQMRPEAQRARSLLNQWSDLRGAEGGTAECCPGCRFPLFVCRLAEDGASGESERDGRAGACNWMGARVMVLTVASLLTARKGILGEAVIRKVRREKDWNGRVEDLSRDWMAEQIVVTDGLTVPRIVEVFQRLLDGFGGLGSRVTTHLRDKHDIPEDARKGLTSFLKALPGPPLREPDEAPPRTDGSEEHILLRVYDGFSCRSCAFRTISIQSMRRHFSDSAGRQCPAYGTAQDRRAIEALFDARVARSDQPTPKVFKSTCGPSTSENKNAMLIWWIVGTQKLQDAIGRPSLSSGLGLKGQAGTRRDDRVLGLRGLCGLREDLVSPFEDEQKIGAILGLVDELMDRCEETARKTSRSILCWLRSTRALTPYSKPFTLVRQHTSTVKYRTLLKKCLAMVFRAYRMAPDVRQKATGIRLKKKHMSYMESIWNDAAVAILVQREESLRRDGPCRDAKEEELSDKRGATERELGHKSCNSARV</sequence>
<comment type="caution">
    <text evidence="2">The sequence shown here is derived from an EMBL/GenBank/DDBJ whole genome shotgun (WGS) entry which is preliminary data.</text>
</comment>
<dbReference type="Proteomes" id="UP001163105">
    <property type="component" value="Unassembled WGS sequence"/>
</dbReference>
<dbReference type="EMBL" id="JAQHRD010000017">
    <property type="protein sequence ID" value="KAJ6436771.1"/>
    <property type="molecule type" value="Genomic_DNA"/>
</dbReference>
<keyword evidence="3" id="KW-1185">Reference proteome</keyword>
<organism evidence="2 3">
    <name type="scientific">Purpureocillium lavendulum</name>
    <dbReference type="NCBI Taxonomy" id="1247861"/>
    <lineage>
        <taxon>Eukaryota</taxon>
        <taxon>Fungi</taxon>
        <taxon>Dikarya</taxon>
        <taxon>Ascomycota</taxon>
        <taxon>Pezizomycotina</taxon>
        <taxon>Sordariomycetes</taxon>
        <taxon>Hypocreomycetidae</taxon>
        <taxon>Hypocreales</taxon>
        <taxon>Ophiocordycipitaceae</taxon>
        <taxon>Purpureocillium</taxon>
    </lineage>
</organism>
<protein>
    <submittedName>
        <fullName evidence="2">Alpha-galactosidase 2</fullName>
    </submittedName>
</protein>
<evidence type="ECO:0000313" key="2">
    <source>
        <dbReference type="EMBL" id="KAJ6436771.1"/>
    </source>
</evidence>
<dbReference type="AlphaFoldDB" id="A0AB34FD78"/>
<evidence type="ECO:0000256" key="1">
    <source>
        <dbReference type="SAM" id="MobiDB-lite"/>
    </source>
</evidence>
<evidence type="ECO:0000313" key="3">
    <source>
        <dbReference type="Proteomes" id="UP001163105"/>
    </source>
</evidence>
<feature type="region of interest" description="Disordered" evidence="1">
    <location>
        <begin position="824"/>
        <end position="855"/>
    </location>
</feature>
<proteinExistence type="predicted"/>
<feature type="compositionally biased region" description="Basic and acidic residues" evidence="1">
    <location>
        <begin position="824"/>
        <end position="847"/>
    </location>
</feature>
<reference evidence="2" key="1">
    <citation type="submission" date="2023-01" db="EMBL/GenBank/DDBJ databases">
        <title>The growth and conidiation of Purpureocillium lavendulum are regulated by nitrogen source and histone H3K14 acetylation.</title>
        <authorList>
            <person name="Tang P."/>
            <person name="Han J."/>
            <person name="Zhang C."/>
            <person name="Tang P."/>
            <person name="Qi F."/>
            <person name="Zhang K."/>
            <person name="Liang L."/>
        </authorList>
    </citation>
    <scope>NUCLEOTIDE SEQUENCE</scope>
    <source>
        <strain evidence="2">YMF1.00683</strain>
    </source>
</reference>
<accession>A0AB34FD78</accession>
<gene>
    <name evidence="2" type="ORF">O9K51_10739</name>
</gene>